<gene>
    <name evidence="3" type="ordered locus">Zmob_1649</name>
</gene>
<accession>A0A0H3G0I1</accession>
<dbReference type="OrthoDB" id="128078at2"/>
<feature type="compositionally biased region" description="Low complexity" evidence="1">
    <location>
        <begin position="85"/>
        <end position="99"/>
    </location>
</feature>
<name>A0A0H3G0I1_ZYMMA</name>
<evidence type="ECO:0000256" key="2">
    <source>
        <dbReference type="SAM" id="SignalP"/>
    </source>
</evidence>
<dbReference type="eggNOG" id="COG3170">
    <property type="taxonomic scope" value="Bacteria"/>
</dbReference>
<protein>
    <submittedName>
        <fullName evidence="3">Uncharacterized protein</fullName>
    </submittedName>
</protein>
<evidence type="ECO:0000256" key="1">
    <source>
        <dbReference type="SAM" id="MobiDB-lite"/>
    </source>
</evidence>
<feature type="region of interest" description="Disordered" evidence="1">
    <location>
        <begin position="66"/>
        <end position="132"/>
    </location>
</feature>
<dbReference type="KEGG" id="zmm:Zmob_1649"/>
<organism evidence="3 4">
    <name type="scientific">Zymomonas mobilis subsp. mobilis (strain ATCC 10988 / DSM 424 / LMG 404 / NCIMB 8938 / NRRL B-806 / ZM1)</name>
    <dbReference type="NCBI Taxonomy" id="555217"/>
    <lineage>
        <taxon>Bacteria</taxon>
        <taxon>Pseudomonadati</taxon>
        <taxon>Pseudomonadota</taxon>
        <taxon>Alphaproteobacteria</taxon>
        <taxon>Sphingomonadales</taxon>
        <taxon>Zymomonadaceae</taxon>
        <taxon>Zymomonas</taxon>
    </lineage>
</organism>
<keyword evidence="2" id="KW-0732">Signal</keyword>
<proteinExistence type="predicted"/>
<evidence type="ECO:0000313" key="3">
    <source>
        <dbReference type="EMBL" id="AEH63463.1"/>
    </source>
</evidence>
<feature type="chain" id="PRO_5002609720" evidence="2">
    <location>
        <begin position="40"/>
        <end position="593"/>
    </location>
</feature>
<dbReference type="AlphaFoldDB" id="A0A0H3G0I1"/>
<sequence precursor="true">MFFQETFRLLKGRLKSSRTGLGSMIALLLIGAFHQPALADEKDDQELAAIKLQIRQLMEKVDAIEQRKEKEKSAVIQTNTERQLPPSSSSDSGAKSLSPAPHWMSLPPPNTAPIKASSQNSPPHSSIDLKSSSPAAITQTAVDRLPPVFSIGNVSVKLGGFVELSNIWRSSNMTSGPATAWNNFPYANSPNHGLDEERLSSQLTRSSVLLEADPTKSIQLQAYLESDFGGAANTTNSIQISGYTPRLRQGYFTFTQNEWGFHVLMGQAWSLVTNYSKGLLPRQEQLPPVTDNNQIPGISFTRVPQIRFEKDWNKKYWVGLSLEDPQATVAFSSSVPSGGRLPAAYGETMGPKIFYENSGGVLLNSNTVYTYNPAPDIVLKTAADTRFGHYEIFGLARWFRSLSVPVGATTSEKHTHFGGGIGAGMTVPLIADKLQLTGNILAGEGIGRYGPTMLPDTSFNSRGLLSPVPEIIGAMGLIGHPTPSILLYSYGGVETAGRRRYMGADGSQYGYGIDDQDLSGCNVEFGVCNAQTHTLASFTLGGWWHMLHGSYGSVMGGLQYTYIKKFAFSGANAVRPTTSGNTLYVTFRYFPFQ</sequence>
<evidence type="ECO:0000313" key="4">
    <source>
        <dbReference type="Proteomes" id="UP000001494"/>
    </source>
</evidence>
<dbReference type="EMBL" id="CP002850">
    <property type="protein sequence ID" value="AEH63463.1"/>
    <property type="molecule type" value="Genomic_DNA"/>
</dbReference>
<feature type="signal peptide" evidence="2">
    <location>
        <begin position="1"/>
        <end position="39"/>
    </location>
</feature>
<dbReference type="HOGENOM" id="CLU_024503_1_0_5"/>
<reference evidence="3 4" key="1">
    <citation type="journal article" date="2011" name="J. Bacteriol.">
        <title>Genome sequence of the ethanol-producing Zymomonas mobilis subsp. mobilis lectotype strain ATCC 10988.</title>
        <authorList>
            <person name="Pappas K.M."/>
            <person name="Kouvelis V.N."/>
            <person name="Saunders E."/>
            <person name="Brettin T.S."/>
            <person name="Bruce D."/>
            <person name="Detter C."/>
            <person name="Balakireva M."/>
            <person name="Han C.S."/>
            <person name="Savvakis G."/>
            <person name="Kyrpides N.C."/>
            <person name="Typas M.A."/>
        </authorList>
    </citation>
    <scope>NUCLEOTIDE SEQUENCE [LARGE SCALE GENOMIC DNA]</scope>
    <source>
        <strain evidence="4">ATCC 10988 / DSM 424 / CCUG 17860 / LMG 404 / NCIMB 8938 / NRRL B-806 / ZM1</strain>
    </source>
</reference>
<dbReference type="Proteomes" id="UP000001494">
    <property type="component" value="Chromosome"/>
</dbReference>
<feature type="compositionally biased region" description="Polar residues" evidence="1">
    <location>
        <begin position="116"/>
        <end position="132"/>
    </location>
</feature>